<evidence type="ECO:0000313" key="3">
    <source>
        <dbReference type="Proteomes" id="UP000318552"/>
    </source>
</evidence>
<feature type="compositionally biased region" description="Basic residues" evidence="1">
    <location>
        <begin position="65"/>
        <end position="74"/>
    </location>
</feature>
<name>A0A515MIE5_9CAUD</name>
<feature type="region of interest" description="Disordered" evidence="1">
    <location>
        <begin position="1"/>
        <end position="74"/>
    </location>
</feature>
<accession>A0A515MIE5</accession>
<dbReference type="Proteomes" id="UP000318552">
    <property type="component" value="Segment"/>
</dbReference>
<gene>
    <name evidence="2" type="primary">2</name>
    <name evidence="2" type="ORF">SEA_SHECKWES_2</name>
</gene>
<sequence>MALGVRDEAALGSQEGASDEGREEDSLSSLAGKQRHGKAIPRKAQEAMSKKQRGRPKRGTPADKRFKRNRRKKG</sequence>
<protein>
    <submittedName>
        <fullName evidence="2">Uncharacterized protein</fullName>
    </submittedName>
</protein>
<evidence type="ECO:0000256" key="1">
    <source>
        <dbReference type="SAM" id="MobiDB-lite"/>
    </source>
</evidence>
<organism evidence="2 3">
    <name type="scientific">Gordonia phage SheckWes</name>
    <dbReference type="NCBI Taxonomy" id="2591117"/>
    <lineage>
        <taxon>Viruses</taxon>
        <taxon>Duplodnaviria</taxon>
        <taxon>Heunggongvirae</taxon>
        <taxon>Uroviricota</taxon>
        <taxon>Caudoviricetes</taxon>
        <taxon>Ponsvirus</taxon>
        <taxon>Ponsvirus sheckwes</taxon>
    </lineage>
</organism>
<proteinExistence type="predicted"/>
<dbReference type="GeneID" id="77939297"/>
<keyword evidence="3" id="KW-1185">Reference proteome</keyword>
<dbReference type="RefSeq" id="YP_010663275.1">
    <property type="nucleotide sequence ID" value="NC_070895.1"/>
</dbReference>
<reference evidence="3" key="1">
    <citation type="submission" date="2019-05" db="EMBL/GenBank/DDBJ databases">
        <authorList>
            <person name="Begin E.J."/>
            <person name="Burnham C.Matt."/>
            <person name="Chappell E."/>
            <person name="Hambrick G.L."/>
            <person name="Harrington T.R."/>
            <person name="Harris A.E."/>
            <person name="Hasley B.L."/>
            <person name="Haynie C.M."/>
            <person name="Hopkins G.A."/>
            <person name="Hutchins C.B."/>
            <person name="Jester D.A."/>
            <person name="Johnson J."/>
            <person name="Martin A.P."/>
            <person name="Merino K.D."/>
            <person name="Pinkerton C.N."/>
            <person name="Poe J.Gabe."/>
            <person name="Savage T.D."/>
            <person name="Smith R.Hunter."/>
            <person name="Smith J.Zane."/>
            <person name="Spiva T.A."/>
            <person name="Thompson L."/>
            <person name="Thompson N.R."/>
            <person name="Thurman R.E."/>
            <person name="West C.T."/>
            <person name="Reyna N.S."/>
            <person name="Plymale R.C."/>
            <person name="Garlena R.A."/>
            <person name="Russell D.A."/>
            <person name="Pope W.H."/>
            <person name="Jacobs-Sera D."/>
            <person name="Hatfull G.F."/>
        </authorList>
    </citation>
    <scope>NUCLEOTIDE SEQUENCE [LARGE SCALE GENOMIC DNA]</scope>
</reference>
<dbReference type="EMBL" id="MK967385">
    <property type="protein sequence ID" value="QDM56428.1"/>
    <property type="molecule type" value="Genomic_DNA"/>
</dbReference>
<dbReference type="KEGG" id="vg:77939297"/>
<evidence type="ECO:0000313" key="2">
    <source>
        <dbReference type="EMBL" id="QDM56428.1"/>
    </source>
</evidence>